<keyword evidence="1" id="KW-1015">Disulfide bond</keyword>
<dbReference type="WBParaSite" id="PTRK_0000217100.1">
    <property type="protein sequence ID" value="PTRK_0000217100.1"/>
    <property type="gene ID" value="PTRK_0000217100"/>
</dbReference>
<dbReference type="SMART" id="SM00235">
    <property type="entry name" value="ZnMc"/>
    <property type="match status" value="1"/>
</dbReference>
<evidence type="ECO:0000313" key="5">
    <source>
        <dbReference type="Proteomes" id="UP000038045"/>
    </source>
</evidence>
<organism evidence="5 6">
    <name type="scientific">Parastrongyloides trichosuri</name>
    <name type="common">Possum-specific nematode worm</name>
    <dbReference type="NCBI Taxonomy" id="131310"/>
    <lineage>
        <taxon>Eukaryota</taxon>
        <taxon>Metazoa</taxon>
        <taxon>Ecdysozoa</taxon>
        <taxon>Nematoda</taxon>
        <taxon>Chromadorea</taxon>
        <taxon>Rhabditida</taxon>
        <taxon>Tylenchina</taxon>
        <taxon>Panagrolaimomorpha</taxon>
        <taxon>Strongyloidoidea</taxon>
        <taxon>Strongyloididae</taxon>
        <taxon>Parastrongyloides</taxon>
    </lineage>
</organism>
<feature type="binding site" evidence="2">
    <location>
        <position position="138"/>
    </location>
    <ligand>
        <name>Zn(2+)</name>
        <dbReference type="ChEBI" id="CHEBI:29105"/>
        <note>catalytic</note>
    </ligand>
</feature>
<keyword evidence="2 3" id="KW-0862">Zinc</keyword>
<dbReference type="GO" id="GO:0006508">
    <property type="term" value="P:proteolysis"/>
    <property type="evidence" value="ECO:0007669"/>
    <property type="project" value="UniProtKB-KW"/>
</dbReference>
<dbReference type="Gene3D" id="3.40.390.10">
    <property type="entry name" value="Collagenase (Catalytic Domain)"/>
    <property type="match status" value="1"/>
</dbReference>
<feature type="binding site" evidence="2">
    <location>
        <position position="128"/>
    </location>
    <ligand>
        <name>Zn(2+)</name>
        <dbReference type="ChEBI" id="CHEBI:29105"/>
        <note>catalytic</note>
    </ligand>
</feature>
<dbReference type="Proteomes" id="UP000038045">
    <property type="component" value="Unplaced"/>
</dbReference>
<dbReference type="InterPro" id="IPR001506">
    <property type="entry name" value="Peptidase_M12A"/>
</dbReference>
<evidence type="ECO:0000256" key="1">
    <source>
        <dbReference type="ARBA" id="ARBA00023157"/>
    </source>
</evidence>
<keyword evidence="2 3" id="KW-0645">Protease</keyword>
<dbReference type="AlphaFoldDB" id="A0A0N4Z567"/>
<protein>
    <recommendedName>
        <fullName evidence="3">Metalloendopeptidase</fullName>
        <ecNumber evidence="3">3.4.24.-</ecNumber>
    </recommendedName>
</protein>
<evidence type="ECO:0000256" key="3">
    <source>
        <dbReference type="RuleBase" id="RU361183"/>
    </source>
</evidence>
<evidence type="ECO:0000256" key="2">
    <source>
        <dbReference type="PROSITE-ProRule" id="PRU01211"/>
    </source>
</evidence>
<evidence type="ECO:0000259" key="4">
    <source>
        <dbReference type="PROSITE" id="PS51864"/>
    </source>
</evidence>
<evidence type="ECO:0000313" key="6">
    <source>
        <dbReference type="WBParaSite" id="PTRK_0000217100.1"/>
    </source>
</evidence>
<keyword evidence="5" id="KW-1185">Reference proteome</keyword>
<accession>A0A0N4Z567</accession>
<feature type="active site" evidence="2">
    <location>
        <position position="129"/>
    </location>
</feature>
<keyword evidence="2 3" id="KW-0482">Metalloprotease</keyword>
<dbReference type="SUPFAM" id="SSF55486">
    <property type="entry name" value="Metalloproteases ('zincins'), catalytic domain"/>
    <property type="match status" value="1"/>
</dbReference>
<dbReference type="PRINTS" id="PR00480">
    <property type="entry name" value="ASTACIN"/>
</dbReference>
<dbReference type="Pfam" id="PF01400">
    <property type="entry name" value="Astacin"/>
    <property type="match status" value="1"/>
</dbReference>
<dbReference type="InterPro" id="IPR006026">
    <property type="entry name" value="Peptidase_Metallo"/>
</dbReference>
<dbReference type="InterPro" id="IPR024079">
    <property type="entry name" value="MetalloPept_cat_dom_sf"/>
</dbReference>
<comment type="caution">
    <text evidence="2">Lacks conserved residue(s) required for the propagation of feature annotation.</text>
</comment>
<keyword evidence="2 3" id="KW-0479">Metal-binding</keyword>
<dbReference type="PANTHER" id="PTHR10127:SF802">
    <property type="entry name" value="ZINC METALLOPROTEINASE NAS-10"/>
    <property type="match status" value="1"/>
</dbReference>
<dbReference type="EC" id="3.4.24.-" evidence="3"/>
<sequence>MVNFSCAKSIEIPSEQIGLNNYNSFDGGNRIFKRSILKKGKYEWEFPIVYFVDHKFKDHKIDKVLKYIEKSTCLAFIKTNCPPKAQLEYKYSTELCCSPIGRFKSYLTGRSDIYLKESCSKDFGLILHETLHALGLSHEHQRVDRDRYIEVFEKNFNSFGMKEIGEKDNQDKFKTFSIRYDYSSIMHYATTSCSRSFYRTMQAKNIEPFNKMMGQHYALSFNDIKLLNSYYCHQDCKPERSIKCKNGGYHSINSTCFRCICPKNFDGNDCKHVKITHYKFCKKTEQKAQYQVWKHISEEGFKNCHYLITAEKDYRVHLKIKSVRTQEKLLCAPNLGLEIKYLDDKGVTGLCLCGIYSGIDIISE</sequence>
<feature type="binding site" evidence="2">
    <location>
        <position position="132"/>
    </location>
    <ligand>
        <name>Zn(2+)</name>
        <dbReference type="ChEBI" id="CHEBI:29105"/>
        <note>catalytic</note>
    </ligand>
</feature>
<dbReference type="GO" id="GO:0008270">
    <property type="term" value="F:zinc ion binding"/>
    <property type="evidence" value="ECO:0007669"/>
    <property type="project" value="UniProtKB-UniRule"/>
</dbReference>
<keyword evidence="2 3" id="KW-0378">Hydrolase</keyword>
<dbReference type="GO" id="GO:0004222">
    <property type="term" value="F:metalloendopeptidase activity"/>
    <property type="evidence" value="ECO:0007669"/>
    <property type="project" value="UniProtKB-UniRule"/>
</dbReference>
<reference evidence="6" key="1">
    <citation type="submission" date="2017-02" db="UniProtKB">
        <authorList>
            <consortium name="WormBaseParasite"/>
        </authorList>
    </citation>
    <scope>IDENTIFICATION</scope>
</reference>
<dbReference type="PROSITE" id="PS51864">
    <property type="entry name" value="ASTACIN"/>
    <property type="match status" value="1"/>
</dbReference>
<dbReference type="PANTHER" id="PTHR10127">
    <property type="entry name" value="DISCOIDIN, CUB, EGF, LAMININ , AND ZINC METALLOPROTEASE DOMAIN CONTAINING"/>
    <property type="match status" value="1"/>
</dbReference>
<feature type="domain" description="Peptidase M12A" evidence="4">
    <location>
        <begin position="34"/>
        <end position="237"/>
    </location>
</feature>
<comment type="cofactor">
    <cofactor evidence="2 3">
        <name>Zn(2+)</name>
        <dbReference type="ChEBI" id="CHEBI:29105"/>
    </cofactor>
    <text evidence="2 3">Binds 1 zinc ion per subunit.</text>
</comment>
<proteinExistence type="predicted"/>
<name>A0A0N4Z567_PARTI</name>